<dbReference type="InterPro" id="IPR018303">
    <property type="entry name" value="ATPase_P-typ_P_site"/>
</dbReference>
<dbReference type="InterPro" id="IPR006122">
    <property type="entry name" value="HMA_Cu_ion-bd"/>
</dbReference>
<dbReference type="Gene3D" id="3.40.50.1000">
    <property type="entry name" value="HAD superfamily/HAD-like"/>
    <property type="match status" value="1"/>
</dbReference>
<dbReference type="InterPro" id="IPR017969">
    <property type="entry name" value="Heavy-metal-associated_CS"/>
</dbReference>
<reference evidence="20 21" key="1">
    <citation type="journal article" date="2014" name="PLoS Genet.">
        <title>Phylogenetically driven sequencing of extremely halophilic archaea reveals strategies for static and dynamic osmo-response.</title>
        <authorList>
            <person name="Becker E.A."/>
            <person name="Seitzer P.M."/>
            <person name="Tritt A."/>
            <person name="Larsen D."/>
            <person name="Krusor M."/>
            <person name="Yao A.I."/>
            <person name="Wu D."/>
            <person name="Madern D."/>
            <person name="Eisen J.A."/>
            <person name="Darling A.E."/>
            <person name="Facciotti M.T."/>
        </authorList>
    </citation>
    <scope>NUCLEOTIDE SEQUENCE [LARGE SCALE GENOMIC DNA]</scope>
    <source>
        <strain evidence="20 21">2-9-1</strain>
    </source>
</reference>
<dbReference type="FunFam" id="2.70.150.10:FF:000020">
    <property type="entry name" value="Copper-exporting P-type ATPase A"/>
    <property type="match status" value="1"/>
</dbReference>
<feature type="transmembrane region" description="Helical" evidence="18">
    <location>
        <begin position="468"/>
        <end position="494"/>
    </location>
</feature>
<evidence type="ECO:0000256" key="13">
    <source>
        <dbReference type="ARBA" id="ARBA00022989"/>
    </source>
</evidence>
<evidence type="ECO:0000256" key="3">
    <source>
        <dbReference type="ARBA" id="ARBA00022448"/>
    </source>
</evidence>
<dbReference type="InterPro" id="IPR036163">
    <property type="entry name" value="HMA_dom_sf"/>
</dbReference>
<dbReference type="Pfam" id="PF00122">
    <property type="entry name" value="E1-E2_ATPase"/>
    <property type="match status" value="1"/>
</dbReference>
<dbReference type="InterPro" id="IPR008250">
    <property type="entry name" value="ATPase_P-typ_transduc_dom_A_sf"/>
</dbReference>
<dbReference type="EMBL" id="AOIU01000031">
    <property type="protein sequence ID" value="ELZ24150.1"/>
    <property type="molecule type" value="Genomic_DNA"/>
</dbReference>
<keyword evidence="12" id="KW-1278">Translocase</keyword>
<dbReference type="NCBIfam" id="TIGR01525">
    <property type="entry name" value="ATPase-IB_hvy"/>
    <property type="match status" value="1"/>
</dbReference>
<dbReference type="GO" id="GO:0043682">
    <property type="term" value="F:P-type divalent copper transporter activity"/>
    <property type="evidence" value="ECO:0007669"/>
    <property type="project" value="TreeGrafter"/>
</dbReference>
<proteinExistence type="inferred from homology"/>
<dbReference type="InterPro" id="IPR044492">
    <property type="entry name" value="P_typ_ATPase_HD_dom"/>
</dbReference>
<evidence type="ECO:0000256" key="4">
    <source>
        <dbReference type="ARBA" id="ARBA00022475"/>
    </source>
</evidence>
<feature type="compositionally biased region" description="Gly residues" evidence="17">
    <location>
        <begin position="144"/>
        <end position="158"/>
    </location>
</feature>
<evidence type="ECO:0000313" key="21">
    <source>
        <dbReference type="Proteomes" id="UP000011626"/>
    </source>
</evidence>
<dbReference type="PROSITE" id="PS50846">
    <property type="entry name" value="HMA_2"/>
    <property type="match status" value="2"/>
</dbReference>
<dbReference type="FunFam" id="3.30.70.100:FF:000005">
    <property type="entry name" value="Copper-exporting P-type ATPase A"/>
    <property type="match status" value="1"/>
</dbReference>
<feature type="transmembrane region" description="Helical" evidence="18">
    <location>
        <begin position="429"/>
        <end position="448"/>
    </location>
</feature>
<evidence type="ECO:0000256" key="12">
    <source>
        <dbReference type="ARBA" id="ARBA00022967"/>
    </source>
</evidence>
<keyword evidence="7" id="KW-0677">Repeat</keyword>
<evidence type="ECO:0000256" key="5">
    <source>
        <dbReference type="ARBA" id="ARBA00022692"/>
    </source>
</evidence>
<evidence type="ECO:0000256" key="2">
    <source>
        <dbReference type="ARBA" id="ARBA00006024"/>
    </source>
</evidence>
<evidence type="ECO:0000259" key="19">
    <source>
        <dbReference type="PROSITE" id="PS50846"/>
    </source>
</evidence>
<dbReference type="NCBIfam" id="TIGR00003">
    <property type="entry name" value="copper ion binding protein"/>
    <property type="match status" value="1"/>
</dbReference>
<keyword evidence="13 18" id="KW-1133">Transmembrane helix</keyword>
<dbReference type="PROSITE" id="PS01047">
    <property type="entry name" value="HMA_1"/>
    <property type="match status" value="1"/>
</dbReference>
<keyword evidence="8" id="KW-0547">Nucleotide-binding</keyword>
<keyword evidence="11" id="KW-0460">Magnesium</keyword>
<dbReference type="InterPro" id="IPR059000">
    <property type="entry name" value="ATPase_P-type_domA"/>
</dbReference>
<dbReference type="CDD" id="cd02094">
    <property type="entry name" value="P-type_ATPase_Cu-like"/>
    <property type="match status" value="1"/>
</dbReference>
<sequence>MSERTIRLQLHGMSCANCSQTIEERVGSLDGVSSVDANYATDEGSVTYDPAETSLRAVYDAIENSGYEAASETVSVGITDMSCANCAETNESALLDTPGVIDADVNYATDEGTVTYNPAAASLSDIYDAIEDAGYSPVREDVGGADGAGGESDEGGGSSADPQQAARDAEIRRQRNLTIFGAVLSLPLLAMMAGHLFAPGWMDTTFEGIPLGWAAFALATPVQYALGKEFYENSYTAVVRNRTANMDVLIALGSSTAYVYSVARLLGFPGEGLYFDTAALILVFITLGNFLEARSKGQASEAIRSLLEMEADTATLVREDGTEEEVPLSDVAVGDRLKVRPGEKIPTDAEVVDGDSAVDESMVTGESVPVSKEPGDEVIGATVNRNGVLVVEATKVGEETAIQQIVARVKDAQSRQPEIQNVADRISSYFVPAVIVNALFWGGVWYAFPDALAGFVGALSVWGLAAGGPAAVGVFEFAVVVFASAVLIACPCALGLATPAATMVGTTIGAQNGVLFKGGDILERVRDVDTVVFDKTGTLTKGEMELTDVVALPATDGGAVEGEAATDGGALAEPEVTEAFVLEVAASAESGSEHPLAEAIVEGARERGIDVADPEDFENVPGQGVKATTSHGRVLVGNRKLLADEGVDVAPAADAMDRLEREGKTAMLVALADGEDADGEYRLLGVVADADTVKESAEAAVTELRERDTDVWMITGDNERTAEAVAERVGIDPDNVMAGVLPEDKADAVEDIQSDGRRAMMVGDGVNDAPALATAFVGCAIGSGTDVAIEAADVTLMRSDPLDVVKAVRVSEGTLSKIKQNLFWALGYNTAMIPLASLGLLQPVLAAGAMAISSVSVLTNSLLFRRYTPDEDYRLLWR</sequence>
<dbReference type="SFLD" id="SFLDS00003">
    <property type="entry name" value="Haloacid_Dehalogenase"/>
    <property type="match status" value="1"/>
</dbReference>
<dbReference type="InterPro" id="IPR023214">
    <property type="entry name" value="HAD_sf"/>
</dbReference>
<evidence type="ECO:0000256" key="1">
    <source>
        <dbReference type="ARBA" id="ARBA00004651"/>
    </source>
</evidence>
<dbReference type="InterPro" id="IPR023299">
    <property type="entry name" value="ATPase_P-typ_cyto_dom_N"/>
</dbReference>
<keyword evidence="5 18" id="KW-0812">Transmembrane</keyword>
<protein>
    <submittedName>
        <fullName evidence="20">Copper-transporting ATPase CopA</fullName>
    </submittedName>
</protein>
<dbReference type="InterPro" id="IPR006121">
    <property type="entry name" value="HMA_dom"/>
</dbReference>
<keyword evidence="21" id="KW-1185">Reference proteome</keyword>
<dbReference type="PATRIC" id="fig|797114.5.peg.2617"/>
<dbReference type="PANTHER" id="PTHR43520">
    <property type="entry name" value="ATP7, ISOFORM B"/>
    <property type="match status" value="1"/>
</dbReference>
<accession>M0CLJ9</accession>
<evidence type="ECO:0000256" key="6">
    <source>
        <dbReference type="ARBA" id="ARBA00022723"/>
    </source>
</evidence>
<evidence type="ECO:0000256" key="14">
    <source>
        <dbReference type="ARBA" id="ARBA00023008"/>
    </source>
</evidence>
<keyword evidence="4" id="KW-1003">Cell membrane</keyword>
<evidence type="ECO:0000256" key="18">
    <source>
        <dbReference type="SAM" id="Phobius"/>
    </source>
</evidence>
<dbReference type="eggNOG" id="arCOG02763">
    <property type="taxonomic scope" value="Archaea"/>
</dbReference>
<keyword evidence="6" id="KW-0479">Metal-binding</keyword>
<dbReference type="GO" id="GO:0005524">
    <property type="term" value="F:ATP binding"/>
    <property type="evidence" value="ECO:0007669"/>
    <property type="project" value="UniProtKB-KW"/>
</dbReference>
<dbReference type="NCBIfam" id="TIGR01494">
    <property type="entry name" value="ATPase_P-type"/>
    <property type="match status" value="2"/>
</dbReference>
<evidence type="ECO:0000256" key="8">
    <source>
        <dbReference type="ARBA" id="ARBA00022741"/>
    </source>
</evidence>
<dbReference type="SFLD" id="SFLDF00027">
    <property type="entry name" value="p-type_atpase"/>
    <property type="match status" value="1"/>
</dbReference>
<evidence type="ECO:0000256" key="10">
    <source>
        <dbReference type="ARBA" id="ARBA00022840"/>
    </source>
</evidence>
<dbReference type="InterPro" id="IPR027256">
    <property type="entry name" value="P-typ_ATPase_IB"/>
</dbReference>
<feature type="transmembrane region" description="Helical" evidence="18">
    <location>
        <begin position="210"/>
        <end position="227"/>
    </location>
</feature>
<dbReference type="SUPFAM" id="SSF55008">
    <property type="entry name" value="HMA, heavy metal-associated domain"/>
    <property type="match status" value="2"/>
</dbReference>
<comment type="caution">
    <text evidence="20">The sequence shown here is derived from an EMBL/GenBank/DDBJ whole genome shotgun (WGS) entry which is preliminary data.</text>
</comment>
<dbReference type="RefSeq" id="WP_006884254.1">
    <property type="nucleotide sequence ID" value="NZ_AOIU01000031.1"/>
</dbReference>
<dbReference type="SUPFAM" id="SSF56784">
    <property type="entry name" value="HAD-like"/>
    <property type="match status" value="1"/>
</dbReference>
<evidence type="ECO:0000256" key="16">
    <source>
        <dbReference type="ARBA" id="ARBA00023136"/>
    </source>
</evidence>
<dbReference type="GO" id="GO:0055070">
    <property type="term" value="P:copper ion homeostasis"/>
    <property type="evidence" value="ECO:0007669"/>
    <property type="project" value="TreeGrafter"/>
</dbReference>
<evidence type="ECO:0000256" key="7">
    <source>
        <dbReference type="ARBA" id="ARBA00022737"/>
    </source>
</evidence>
<dbReference type="FunFam" id="3.30.70.100:FF:000001">
    <property type="entry name" value="ATPase copper transporting beta"/>
    <property type="match status" value="1"/>
</dbReference>
<dbReference type="Pfam" id="PF00403">
    <property type="entry name" value="HMA"/>
    <property type="match status" value="2"/>
</dbReference>
<feature type="transmembrane region" description="Helical" evidence="18">
    <location>
        <begin position="177"/>
        <end position="198"/>
    </location>
</feature>
<feature type="domain" description="HMA" evidence="19">
    <location>
        <begin position="4"/>
        <end position="70"/>
    </location>
</feature>
<evidence type="ECO:0000313" key="20">
    <source>
        <dbReference type="EMBL" id="ELZ24150.1"/>
    </source>
</evidence>
<dbReference type="PANTHER" id="PTHR43520:SF8">
    <property type="entry name" value="P-TYPE CU(+) TRANSPORTER"/>
    <property type="match status" value="1"/>
</dbReference>
<dbReference type="Gene3D" id="3.40.1110.10">
    <property type="entry name" value="Calcium-transporting ATPase, cytoplasmic domain N"/>
    <property type="match status" value="1"/>
</dbReference>
<comment type="subcellular location">
    <subcellularLocation>
        <location evidence="1">Cell membrane</location>
        <topology evidence="1">Multi-pass membrane protein</topology>
    </subcellularLocation>
</comment>
<keyword evidence="10" id="KW-0067">ATP-binding</keyword>
<dbReference type="GO" id="GO:0005886">
    <property type="term" value="C:plasma membrane"/>
    <property type="evidence" value="ECO:0007669"/>
    <property type="project" value="UniProtKB-SubCell"/>
</dbReference>
<dbReference type="SFLD" id="SFLDG00002">
    <property type="entry name" value="C1.7:_P-type_atpase_like"/>
    <property type="match status" value="1"/>
</dbReference>
<name>M0CLJ9_9EURY</name>
<keyword evidence="9" id="KW-0187">Copper transport</keyword>
<dbReference type="InterPro" id="IPR001757">
    <property type="entry name" value="P_typ_ATPase"/>
</dbReference>
<dbReference type="GO" id="GO:0016887">
    <property type="term" value="F:ATP hydrolysis activity"/>
    <property type="evidence" value="ECO:0007669"/>
    <property type="project" value="InterPro"/>
</dbReference>
<dbReference type="Proteomes" id="UP000011626">
    <property type="component" value="Unassembled WGS sequence"/>
</dbReference>
<dbReference type="Pfam" id="PF00702">
    <property type="entry name" value="Hydrolase"/>
    <property type="match status" value="1"/>
</dbReference>
<dbReference type="CDD" id="cd00371">
    <property type="entry name" value="HMA"/>
    <property type="match status" value="2"/>
</dbReference>
<evidence type="ECO:0000256" key="15">
    <source>
        <dbReference type="ARBA" id="ARBA00023065"/>
    </source>
</evidence>
<dbReference type="InterPro" id="IPR036412">
    <property type="entry name" value="HAD-like_sf"/>
</dbReference>
<evidence type="ECO:0000256" key="9">
    <source>
        <dbReference type="ARBA" id="ARBA00022796"/>
    </source>
</evidence>
<dbReference type="PRINTS" id="PR00119">
    <property type="entry name" value="CATATPASE"/>
</dbReference>
<keyword evidence="14" id="KW-0186">Copper</keyword>
<dbReference type="PROSITE" id="PS00154">
    <property type="entry name" value="ATPASE_E1_E2"/>
    <property type="match status" value="1"/>
</dbReference>
<dbReference type="GO" id="GO:0005507">
    <property type="term" value="F:copper ion binding"/>
    <property type="evidence" value="ECO:0007669"/>
    <property type="project" value="InterPro"/>
</dbReference>
<feature type="domain" description="HMA" evidence="19">
    <location>
        <begin position="72"/>
        <end position="138"/>
    </location>
</feature>
<dbReference type="OrthoDB" id="8588at2157"/>
<dbReference type="SUPFAM" id="SSF81653">
    <property type="entry name" value="Calcium ATPase, transduction domain A"/>
    <property type="match status" value="1"/>
</dbReference>
<comment type="similarity">
    <text evidence="2">Belongs to the cation transport ATPase (P-type) (TC 3.A.3) family. Type IB subfamily.</text>
</comment>
<feature type="transmembrane region" description="Helical" evidence="18">
    <location>
        <begin position="844"/>
        <end position="864"/>
    </location>
</feature>
<feature type="transmembrane region" description="Helical" evidence="18">
    <location>
        <begin position="273"/>
        <end position="291"/>
    </location>
</feature>
<dbReference type="Gene3D" id="3.30.70.100">
    <property type="match status" value="2"/>
</dbReference>
<feature type="region of interest" description="Disordered" evidence="17">
    <location>
        <begin position="138"/>
        <end position="168"/>
    </location>
</feature>
<dbReference type="AlphaFoldDB" id="M0CLJ9"/>
<dbReference type="Gene3D" id="2.70.150.10">
    <property type="entry name" value="Calcium-transporting ATPase, cytoplasmic transduction domain A"/>
    <property type="match status" value="1"/>
</dbReference>
<keyword evidence="16 18" id="KW-0472">Membrane</keyword>
<evidence type="ECO:0000256" key="11">
    <source>
        <dbReference type="ARBA" id="ARBA00022842"/>
    </source>
</evidence>
<feature type="transmembrane region" description="Helical" evidence="18">
    <location>
        <begin position="248"/>
        <end position="267"/>
    </location>
</feature>
<keyword evidence="15" id="KW-0406">Ion transport</keyword>
<dbReference type="PRINTS" id="PR00943">
    <property type="entry name" value="CUATPASE"/>
</dbReference>
<keyword evidence="3" id="KW-0813">Transport</keyword>
<gene>
    <name evidence="20" type="ORF">C475_12912</name>
</gene>
<dbReference type="STRING" id="797114.C475_12912"/>
<evidence type="ECO:0000256" key="17">
    <source>
        <dbReference type="SAM" id="MobiDB-lite"/>
    </source>
</evidence>
<organism evidence="20 21">
    <name type="scientific">Halosimplex carlsbadense 2-9-1</name>
    <dbReference type="NCBI Taxonomy" id="797114"/>
    <lineage>
        <taxon>Archaea</taxon>
        <taxon>Methanobacteriati</taxon>
        <taxon>Methanobacteriota</taxon>
        <taxon>Stenosarchaea group</taxon>
        <taxon>Halobacteria</taxon>
        <taxon>Halobacteriales</taxon>
        <taxon>Haloarculaceae</taxon>
        <taxon>Halosimplex</taxon>
    </lineage>
</organism>